<name>A0A9N9JDJ0_9GLOM</name>
<reference evidence="1" key="1">
    <citation type="submission" date="2021-06" db="EMBL/GenBank/DDBJ databases">
        <authorList>
            <person name="Kallberg Y."/>
            <person name="Tangrot J."/>
            <person name="Rosling A."/>
        </authorList>
    </citation>
    <scope>NUCLEOTIDE SEQUENCE</scope>
    <source>
        <strain evidence="1">UK204</strain>
    </source>
</reference>
<comment type="caution">
    <text evidence="1">The sequence shown here is derived from an EMBL/GenBank/DDBJ whole genome shotgun (WGS) entry which is preliminary data.</text>
</comment>
<feature type="non-terminal residue" evidence="1">
    <location>
        <position position="1"/>
    </location>
</feature>
<accession>A0A9N9JDJ0</accession>
<organism evidence="1 2">
    <name type="scientific">Funneliformis caledonium</name>
    <dbReference type="NCBI Taxonomy" id="1117310"/>
    <lineage>
        <taxon>Eukaryota</taxon>
        <taxon>Fungi</taxon>
        <taxon>Fungi incertae sedis</taxon>
        <taxon>Mucoromycota</taxon>
        <taxon>Glomeromycotina</taxon>
        <taxon>Glomeromycetes</taxon>
        <taxon>Glomerales</taxon>
        <taxon>Glomeraceae</taxon>
        <taxon>Funneliformis</taxon>
    </lineage>
</organism>
<proteinExistence type="predicted"/>
<dbReference type="Proteomes" id="UP000789570">
    <property type="component" value="Unassembled WGS sequence"/>
</dbReference>
<keyword evidence="2" id="KW-1185">Reference proteome</keyword>
<sequence length="89" mass="10144">DELTLKLLTTLYEPIITKNTNIIEVDSVEKNSNNSFNKEKNSEIFTLETTAQKTTISFDTSILSFKTPSIQIIKFLAFVSLEKFSESNF</sequence>
<dbReference type="EMBL" id="CAJVPQ010029031">
    <property type="protein sequence ID" value="CAG8774148.1"/>
    <property type="molecule type" value="Genomic_DNA"/>
</dbReference>
<dbReference type="AlphaFoldDB" id="A0A9N9JDJ0"/>
<gene>
    <name evidence="1" type="ORF">FCALED_LOCUS17716</name>
</gene>
<evidence type="ECO:0000313" key="2">
    <source>
        <dbReference type="Proteomes" id="UP000789570"/>
    </source>
</evidence>
<protein>
    <submittedName>
        <fullName evidence="1">7546_t:CDS:1</fullName>
    </submittedName>
</protein>
<evidence type="ECO:0000313" key="1">
    <source>
        <dbReference type="EMBL" id="CAG8774148.1"/>
    </source>
</evidence>